<keyword evidence="4 8" id="KW-0479">Metal-binding</keyword>
<evidence type="ECO:0000256" key="7">
    <source>
        <dbReference type="ARBA" id="ARBA00023033"/>
    </source>
</evidence>
<dbReference type="CDD" id="cd11058">
    <property type="entry name" value="CYP60B-like"/>
    <property type="match status" value="1"/>
</dbReference>
<evidence type="ECO:0000313" key="11">
    <source>
        <dbReference type="Proteomes" id="UP000266188"/>
    </source>
</evidence>
<comment type="caution">
    <text evidence="10">The sequence shown here is derived from an EMBL/GenBank/DDBJ whole genome shotgun (WGS) entry which is preliminary data.</text>
</comment>
<keyword evidence="3 8" id="KW-0349">Heme</keyword>
<dbReference type="GO" id="GO:0005506">
    <property type="term" value="F:iron ion binding"/>
    <property type="evidence" value="ECO:0007669"/>
    <property type="project" value="InterPro"/>
</dbReference>
<dbReference type="PANTHER" id="PTHR24305">
    <property type="entry name" value="CYTOCHROME P450"/>
    <property type="match status" value="1"/>
</dbReference>
<dbReference type="InterPro" id="IPR017972">
    <property type="entry name" value="Cyt_P450_CS"/>
</dbReference>
<evidence type="ECO:0000256" key="9">
    <source>
        <dbReference type="RuleBase" id="RU000461"/>
    </source>
</evidence>
<dbReference type="PRINTS" id="PR00463">
    <property type="entry name" value="EP450I"/>
</dbReference>
<dbReference type="GO" id="GO:0020037">
    <property type="term" value="F:heme binding"/>
    <property type="evidence" value="ECO:0007669"/>
    <property type="project" value="InterPro"/>
</dbReference>
<name>A0A3A2ZJG1_9EURO</name>
<organism evidence="10 11">
    <name type="scientific">Aspergillus sclerotialis</name>
    <dbReference type="NCBI Taxonomy" id="2070753"/>
    <lineage>
        <taxon>Eukaryota</taxon>
        <taxon>Fungi</taxon>
        <taxon>Dikarya</taxon>
        <taxon>Ascomycota</taxon>
        <taxon>Pezizomycotina</taxon>
        <taxon>Eurotiomycetes</taxon>
        <taxon>Eurotiomycetidae</taxon>
        <taxon>Eurotiales</taxon>
        <taxon>Aspergillaceae</taxon>
        <taxon>Aspergillus</taxon>
        <taxon>Aspergillus subgen. Polypaecilum</taxon>
    </lineage>
</organism>
<comment type="cofactor">
    <cofactor evidence="1 8">
        <name>heme</name>
        <dbReference type="ChEBI" id="CHEBI:30413"/>
    </cofactor>
</comment>
<proteinExistence type="inferred from homology"/>
<evidence type="ECO:0000313" key="10">
    <source>
        <dbReference type="EMBL" id="RJE23176.1"/>
    </source>
</evidence>
<dbReference type="PROSITE" id="PS00086">
    <property type="entry name" value="CYTOCHROME_P450"/>
    <property type="match status" value="1"/>
</dbReference>
<evidence type="ECO:0000256" key="3">
    <source>
        <dbReference type="ARBA" id="ARBA00022617"/>
    </source>
</evidence>
<evidence type="ECO:0000256" key="8">
    <source>
        <dbReference type="PIRSR" id="PIRSR602401-1"/>
    </source>
</evidence>
<dbReference type="Gene3D" id="1.10.630.10">
    <property type="entry name" value="Cytochrome P450"/>
    <property type="match status" value="1"/>
</dbReference>
<evidence type="ECO:0000256" key="1">
    <source>
        <dbReference type="ARBA" id="ARBA00001971"/>
    </source>
</evidence>
<dbReference type="InterPro" id="IPR050121">
    <property type="entry name" value="Cytochrome_P450_monoxygenase"/>
</dbReference>
<dbReference type="Pfam" id="PF00067">
    <property type="entry name" value="p450"/>
    <property type="match status" value="1"/>
</dbReference>
<dbReference type="OrthoDB" id="1470350at2759"/>
<comment type="similarity">
    <text evidence="2 9">Belongs to the cytochrome P450 family.</text>
</comment>
<dbReference type="SUPFAM" id="SSF48264">
    <property type="entry name" value="Cytochrome P450"/>
    <property type="match status" value="1"/>
</dbReference>
<keyword evidence="6 8" id="KW-0408">Iron</keyword>
<gene>
    <name evidence="10" type="ORF">PHISCL_04483</name>
</gene>
<dbReference type="AlphaFoldDB" id="A0A3A2ZJG1"/>
<keyword evidence="7 9" id="KW-0503">Monooxygenase</keyword>
<dbReference type="PANTHER" id="PTHR24305:SF210">
    <property type="entry name" value="CYTOCHROME P450 MONOOXYGENASE ASQL-RELATED"/>
    <property type="match status" value="1"/>
</dbReference>
<evidence type="ECO:0000256" key="2">
    <source>
        <dbReference type="ARBA" id="ARBA00010617"/>
    </source>
</evidence>
<dbReference type="InterPro" id="IPR002401">
    <property type="entry name" value="Cyt_P450_E_grp-I"/>
</dbReference>
<reference evidence="11" key="1">
    <citation type="submission" date="2017-02" db="EMBL/GenBank/DDBJ databases">
        <authorList>
            <person name="Tafer H."/>
            <person name="Lopandic K."/>
        </authorList>
    </citation>
    <scope>NUCLEOTIDE SEQUENCE [LARGE SCALE GENOMIC DNA]</scope>
    <source>
        <strain evidence="11">CBS 366.77</strain>
    </source>
</reference>
<dbReference type="GO" id="GO:0004497">
    <property type="term" value="F:monooxygenase activity"/>
    <property type="evidence" value="ECO:0007669"/>
    <property type="project" value="UniProtKB-KW"/>
</dbReference>
<evidence type="ECO:0000256" key="5">
    <source>
        <dbReference type="ARBA" id="ARBA00023002"/>
    </source>
</evidence>
<protein>
    <submittedName>
        <fullName evidence="10">Cytochrome P450</fullName>
    </submittedName>
</protein>
<dbReference type="STRING" id="2070753.A0A3A2ZJG1"/>
<keyword evidence="11" id="KW-1185">Reference proteome</keyword>
<dbReference type="Proteomes" id="UP000266188">
    <property type="component" value="Unassembled WGS sequence"/>
</dbReference>
<sequence length="392" mass="44246">MIKGDGAKYIAHLHEKYGEVVRVGPREISYTSASANKVIFGGRPTEETVFEKNPVVWLQGSGEIHNIFFARYREHARYRKMISPAFSEAAIREQEPIIQQFVSQFMDGMRQRSGKACYPNADGVVNIAAWFNFIVYDVLSYLAFGTAIGSLEMGDYHPWVAVIYGAVKHSHYIQAAHRLKPYHHLLERLIPKKISDPYVSHLDFSGKTAFEQKSQQHANVSKANFGSFILKGMTEEELLDNVNILVAAGGDTTVTTLASITYYLIHNPVSYRKLVAEIRETFENEEEITVVGVSHLKYLRAVIQETMRIHPAVPVGLHRVVPKGGSTIDGRWVPGGSWVSVAPVAAYRSPRYWKEPERFIPERWLGDPEFETDQREVCTPFSIGSRSCIGQK</sequence>
<dbReference type="InterPro" id="IPR036396">
    <property type="entry name" value="Cyt_P450_sf"/>
</dbReference>
<evidence type="ECO:0000256" key="6">
    <source>
        <dbReference type="ARBA" id="ARBA00023004"/>
    </source>
</evidence>
<dbReference type="EMBL" id="MVGC01000132">
    <property type="protein sequence ID" value="RJE23176.1"/>
    <property type="molecule type" value="Genomic_DNA"/>
</dbReference>
<evidence type="ECO:0000256" key="4">
    <source>
        <dbReference type="ARBA" id="ARBA00022723"/>
    </source>
</evidence>
<dbReference type="GO" id="GO:0016705">
    <property type="term" value="F:oxidoreductase activity, acting on paired donors, with incorporation or reduction of molecular oxygen"/>
    <property type="evidence" value="ECO:0007669"/>
    <property type="project" value="InterPro"/>
</dbReference>
<dbReference type="InterPro" id="IPR001128">
    <property type="entry name" value="Cyt_P450"/>
</dbReference>
<accession>A0A3A2ZJG1</accession>
<feature type="binding site" description="axial binding residue" evidence="8">
    <location>
        <position position="388"/>
    </location>
    <ligand>
        <name>heme</name>
        <dbReference type="ChEBI" id="CHEBI:30413"/>
    </ligand>
    <ligandPart>
        <name>Fe</name>
        <dbReference type="ChEBI" id="CHEBI:18248"/>
    </ligandPart>
</feature>
<dbReference type="PRINTS" id="PR00385">
    <property type="entry name" value="P450"/>
</dbReference>
<keyword evidence="5 9" id="KW-0560">Oxidoreductase</keyword>